<dbReference type="AlphaFoldDB" id="A0AAV4F173"/>
<dbReference type="EMBL" id="BMAT01000461">
    <property type="protein sequence ID" value="GFR66714.1"/>
    <property type="molecule type" value="Genomic_DNA"/>
</dbReference>
<evidence type="ECO:0000313" key="2">
    <source>
        <dbReference type="EMBL" id="GFR66714.1"/>
    </source>
</evidence>
<organism evidence="2 3">
    <name type="scientific">Elysia marginata</name>
    <dbReference type="NCBI Taxonomy" id="1093978"/>
    <lineage>
        <taxon>Eukaryota</taxon>
        <taxon>Metazoa</taxon>
        <taxon>Spiralia</taxon>
        <taxon>Lophotrochozoa</taxon>
        <taxon>Mollusca</taxon>
        <taxon>Gastropoda</taxon>
        <taxon>Heterobranchia</taxon>
        <taxon>Euthyneura</taxon>
        <taxon>Panpulmonata</taxon>
        <taxon>Sacoglossa</taxon>
        <taxon>Placobranchoidea</taxon>
        <taxon>Plakobranchidae</taxon>
        <taxon>Elysia</taxon>
    </lineage>
</organism>
<dbReference type="Pfam" id="PF17517">
    <property type="entry name" value="IgGFc_binding"/>
    <property type="match status" value="1"/>
</dbReference>
<gene>
    <name evidence="2" type="ORF">ElyMa_000234800</name>
</gene>
<proteinExistence type="predicted"/>
<dbReference type="PANTHER" id="PTHR46534">
    <property type="entry name" value="IGGFC_BINDING DOMAIN-CONTAINING PROTEIN"/>
    <property type="match status" value="1"/>
</dbReference>
<sequence>MVEIVAVEIMGSVLKFVKVVVADIALGAVNHRDDKKNAAMFYNVVNLKCNLKSTNMVVQTFDVPIGSGFLRFHCATTTLRMAVYHYFVSDQTSFQVPVAYSQDTINPMCQPTVGSPGDHVDNDCDGEIDEDPCGTLPYCYPCYSCCCTVDVVVGVAVVAVVIIAFVIVVDKDVEAAPVVARRDVKGDVDIFGRSFTFLIPEHCSVTESVVILVTSESSDEFEITVKSPLDTTFVHKQETKMAGTHGIQISLSATNLKAGASQIYNTTLIITADLEISATLEMACPSASDISAVSARLIPNEGLGLEYFAVTVCKAGNCHIQQGFCCLYDDKVIDAAYVIVTAVIVFIFDLQTKGDKVCGTHILADKPVSVMSGGQLTTFINAHFKDGLLEMLPPVSAWGVVHYLVQTPVLPEVFVKVESTGPVLIFQITQELLFGLEVSASLVIPPRQWHRGDFLHKTAQYNMGDPYLLLVSDGMGISESDVVVDNNTISMWDMANLNSSFFRGRLSAPNDVIEIVFGNNIRVGGQLLAIGGNMAAFVPLAFKLDTINE</sequence>
<reference evidence="2 3" key="1">
    <citation type="journal article" date="2021" name="Elife">
        <title>Chloroplast acquisition without the gene transfer in kleptoplastic sea slugs, Plakobranchus ocellatus.</title>
        <authorList>
            <person name="Maeda T."/>
            <person name="Takahashi S."/>
            <person name="Yoshida T."/>
            <person name="Shimamura S."/>
            <person name="Takaki Y."/>
            <person name="Nagai Y."/>
            <person name="Toyoda A."/>
            <person name="Suzuki Y."/>
            <person name="Arimoto A."/>
            <person name="Ishii H."/>
            <person name="Satoh N."/>
            <person name="Nishiyama T."/>
            <person name="Hasebe M."/>
            <person name="Maruyama T."/>
            <person name="Minagawa J."/>
            <person name="Obokata J."/>
            <person name="Shigenobu S."/>
        </authorList>
    </citation>
    <scope>NUCLEOTIDE SEQUENCE [LARGE SCALE GENOMIC DNA]</scope>
</reference>
<feature type="domain" description="IgGFc-binding protein N-terminal" evidence="1">
    <location>
        <begin position="354"/>
        <end position="406"/>
    </location>
</feature>
<evidence type="ECO:0000313" key="3">
    <source>
        <dbReference type="Proteomes" id="UP000762676"/>
    </source>
</evidence>
<feature type="non-terminal residue" evidence="2">
    <location>
        <position position="549"/>
    </location>
</feature>
<dbReference type="InterPro" id="IPR035234">
    <property type="entry name" value="IgGFc-bd_N"/>
</dbReference>
<dbReference type="Proteomes" id="UP000762676">
    <property type="component" value="Unassembled WGS sequence"/>
</dbReference>
<protein>
    <recommendedName>
        <fullName evidence="1">IgGFc-binding protein N-terminal domain-containing protein</fullName>
    </recommendedName>
</protein>
<accession>A0AAV4F173</accession>
<comment type="caution">
    <text evidence="2">The sequence shown here is derived from an EMBL/GenBank/DDBJ whole genome shotgun (WGS) entry which is preliminary data.</text>
</comment>
<evidence type="ECO:0000259" key="1">
    <source>
        <dbReference type="Pfam" id="PF17517"/>
    </source>
</evidence>
<dbReference type="PANTHER" id="PTHR46534:SF1">
    <property type="entry name" value="IGGFC-BINDING PROTEIN N-TERMINAL DOMAIN-CONTAINING PROTEIN"/>
    <property type="match status" value="1"/>
</dbReference>
<keyword evidence="3" id="KW-1185">Reference proteome</keyword>
<name>A0AAV4F173_9GAST</name>